<evidence type="ECO:0000313" key="1">
    <source>
        <dbReference type="EMBL" id="CDP38897.1"/>
    </source>
</evidence>
<reference evidence="1" key="2">
    <citation type="submission" date="2014-06" db="EMBL/GenBank/DDBJ databases">
        <title>The complete genome of Blastobotrys (Arxula) adeninivorans LS3 - a yeast of biotechnological interest.</title>
        <authorList>
            <person name="Kunze G."/>
            <person name="Gaillardin C."/>
            <person name="Czernicka M."/>
            <person name="Durrens P."/>
            <person name="Martin T."/>
            <person name="Boer E."/>
            <person name="Gabaldon T."/>
            <person name="Cruz J."/>
            <person name="Talla E."/>
            <person name="Marck C."/>
            <person name="Goffeau A."/>
            <person name="Barbe V."/>
            <person name="Baret P."/>
            <person name="Baronian K."/>
            <person name="Beier S."/>
            <person name="Bleykasten C."/>
            <person name="Bode R."/>
            <person name="Casaregola S."/>
            <person name="Despons L."/>
            <person name="Fairhead C."/>
            <person name="Giersberg M."/>
            <person name="Gierski P."/>
            <person name="Hahnel U."/>
            <person name="Hartmann A."/>
            <person name="Jankowska D."/>
            <person name="Jubin C."/>
            <person name="Jung P."/>
            <person name="Lafontaine I."/>
            <person name="Leh-Louis V."/>
            <person name="Lemaire M."/>
            <person name="Marcet-Houben M."/>
            <person name="Mascher M."/>
            <person name="Morel G."/>
            <person name="Richard G.-F."/>
            <person name="Riechen J."/>
            <person name="Sacerdot C."/>
            <person name="Sarkar A."/>
            <person name="Savel G."/>
            <person name="Schacherer J."/>
            <person name="Sherman D."/>
            <person name="Straub M.-L."/>
            <person name="Stein N."/>
            <person name="Thierry A."/>
            <person name="Trautwein-Schult A."/>
            <person name="Westhof E."/>
            <person name="Worch S."/>
            <person name="Dujon B."/>
            <person name="Souciet J.-L."/>
            <person name="Wincker P."/>
            <person name="Scholz U."/>
            <person name="Neuveglise N."/>
        </authorList>
    </citation>
    <scope>NUCLEOTIDE SEQUENCE</scope>
    <source>
        <strain evidence="1">LS3</strain>
    </source>
</reference>
<sequence>MSINWVMVREEAPVPLPGEVFTLYQPQVSLKLECLSAPQSSPTIDSSSGTVFVSAQRIVYLAKKPVTYHIPDRGDRNFESLTTPIDSIREPRVVSPWFGPYKWECMFKGAGSQGGLEGQWRLRFTFNDGGVVKFNEFFTNLQTLPPYPG</sequence>
<accession>A0A060TJ85</accession>
<dbReference type="PANTHER" id="PTHR31606:SF1">
    <property type="entry name" value="WW DOMAIN BINDING PROTEIN 2, ISOFORM E"/>
    <property type="match status" value="1"/>
</dbReference>
<dbReference type="SUPFAM" id="SSF50729">
    <property type="entry name" value="PH domain-like"/>
    <property type="match status" value="1"/>
</dbReference>
<dbReference type="InterPro" id="IPR044852">
    <property type="entry name" value="WBP2-like"/>
</dbReference>
<reference evidence="1" key="1">
    <citation type="submission" date="2014-02" db="EMBL/GenBank/DDBJ databases">
        <authorList>
            <person name="Genoscope - CEA"/>
        </authorList>
    </citation>
    <scope>NUCLEOTIDE SEQUENCE</scope>
    <source>
        <strain evidence="1">LS3</strain>
    </source>
</reference>
<dbReference type="PhylomeDB" id="A0A060TJ85"/>
<proteinExistence type="predicted"/>
<dbReference type="AlphaFoldDB" id="A0A060TJ85"/>
<protein>
    <submittedName>
        <fullName evidence="1">ARAD1D45100p</fullName>
    </submittedName>
</protein>
<organism evidence="1">
    <name type="scientific">Blastobotrys adeninivorans</name>
    <name type="common">Yeast</name>
    <name type="synonym">Arxula adeninivorans</name>
    <dbReference type="NCBI Taxonomy" id="409370"/>
    <lineage>
        <taxon>Eukaryota</taxon>
        <taxon>Fungi</taxon>
        <taxon>Dikarya</taxon>
        <taxon>Ascomycota</taxon>
        <taxon>Saccharomycotina</taxon>
        <taxon>Dipodascomycetes</taxon>
        <taxon>Dipodascales</taxon>
        <taxon>Trichomonascaceae</taxon>
        <taxon>Blastobotrys</taxon>
    </lineage>
</organism>
<dbReference type="EMBL" id="HG937694">
    <property type="protein sequence ID" value="CDP38897.1"/>
    <property type="molecule type" value="Genomic_DNA"/>
</dbReference>
<dbReference type="GO" id="GO:0003713">
    <property type="term" value="F:transcription coactivator activity"/>
    <property type="evidence" value="ECO:0007669"/>
    <property type="project" value="InterPro"/>
</dbReference>
<gene>
    <name evidence="1" type="ORF">GNLVRS02_ARAD1D45100g</name>
</gene>
<name>A0A060TJ85_BLAAD</name>
<dbReference type="GO" id="GO:0031490">
    <property type="term" value="F:chromatin DNA binding"/>
    <property type="evidence" value="ECO:0007669"/>
    <property type="project" value="TreeGrafter"/>
</dbReference>
<dbReference type="GO" id="GO:0005634">
    <property type="term" value="C:nucleus"/>
    <property type="evidence" value="ECO:0007669"/>
    <property type="project" value="TreeGrafter"/>
</dbReference>
<dbReference type="PANTHER" id="PTHR31606">
    <property type="entry name" value="WW DOMAIN BINDING PROTEIN 2, ISOFORM E"/>
    <property type="match status" value="1"/>
</dbReference>